<gene>
    <name evidence="8" type="ORF">V9T40_008955</name>
</gene>
<dbReference type="SMART" id="SM00398">
    <property type="entry name" value="HMG"/>
    <property type="match status" value="1"/>
</dbReference>
<feature type="region of interest" description="Disordered" evidence="6">
    <location>
        <begin position="107"/>
        <end position="130"/>
    </location>
</feature>
<accession>A0AAN9TYY2</accession>
<feature type="DNA-binding region" description="HMG box" evidence="5">
    <location>
        <begin position="253"/>
        <end position="321"/>
    </location>
</feature>
<evidence type="ECO:0000313" key="9">
    <source>
        <dbReference type="Proteomes" id="UP001367676"/>
    </source>
</evidence>
<dbReference type="Gene3D" id="1.10.30.10">
    <property type="entry name" value="High mobility group box domain"/>
    <property type="match status" value="1"/>
</dbReference>
<dbReference type="GO" id="GO:0005634">
    <property type="term" value="C:nucleus"/>
    <property type="evidence" value="ECO:0007669"/>
    <property type="project" value="UniProtKB-UniRule"/>
</dbReference>
<evidence type="ECO:0000259" key="7">
    <source>
        <dbReference type="PROSITE" id="PS50118"/>
    </source>
</evidence>
<dbReference type="InterPro" id="IPR051356">
    <property type="entry name" value="SOX/SOX-like_TF"/>
</dbReference>
<dbReference type="AlphaFoldDB" id="A0AAN9TYY2"/>
<feature type="region of interest" description="Disordered" evidence="6">
    <location>
        <begin position="163"/>
        <end position="187"/>
    </location>
</feature>
<dbReference type="GO" id="GO:0045165">
    <property type="term" value="P:cell fate commitment"/>
    <property type="evidence" value="ECO:0007669"/>
    <property type="project" value="TreeGrafter"/>
</dbReference>
<evidence type="ECO:0000256" key="4">
    <source>
        <dbReference type="ARBA" id="ARBA00023242"/>
    </source>
</evidence>
<dbReference type="InterPro" id="IPR036910">
    <property type="entry name" value="HMG_box_dom_sf"/>
</dbReference>
<evidence type="ECO:0000256" key="2">
    <source>
        <dbReference type="ARBA" id="ARBA00023125"/>
    </source>
</evidence>
<reference evidence="8 9" key="1">
    <citation type="submission" date="2024-03" db="EMBL/GenBank/DDBJ databases">
        <title>Adaptation during the transition from Ophiocordyceps entomopathogen to insect associate is accompanied by gene loss and intensified selection.</title>
        <authorList>
            <person name="Ward C.M."/>
            <person name="Onetto C.A."/>
            <person name="Borneman A.R."/>
        </authorList>
    </citation>
    <scope>NUCLEOTIDE SEQUENCE [LARGE SCALE GENOMIC DNA]</scope>
    <source>
        <strain evidence="8">AWRI1</strain>
        <tissue evidence="8">Single Adult Female</tissue>
    </source>
</reference>
<dbReference type="PANTHER" id="PTHR45789:SF2">
    <property type="entry name" value="FI18025P1"/>
    <property type="match status" value="1"/>
</dbReference>
<dbReference type="PANTHER" id="PTHR45789">
    <property type="entry name" value="FI18025P1"/>
    <property type="match status" value="1"/>
</dbReference>
<evidence type="ECO:0000313" key="8">
    <source>
        <dbReference type="EMBL" id="KAK7601514.1"/>
    </source>
</evidence>
<evidence type="ECO:0000256" key="5">
    <source>
        <dbReference type="PROSITE-ProRule" id="PRU00267"/>
    </source>
</evidence>
<keyword evidence="2 5" id="KW-0238">DNA-binding</keyword>
<keyword evidence="9" id="KW-1185">Reference proteome</keyword>
<dbReference type="Pfam" id="PF00505">
    <property type="entry name" value="HMG_box"/>
    <property type="match status" value="1"/>
</dbReference>
<feature type="compositionally biased region" description="Polar residues" evidence="6">
    <location>
        <begin position="384"/>
        <end position="405"/>
    </location>
</feature>
<sequence length="405" mass="46318">MDHIRTTQAFGNIRQMNSVCVPIVGTDVRMLCTYCIHSEWGNNYDTFVSVMRHIQFDHLGVVSSSTSHCKENEVEVQVRLGKRRPLTSYEILYMQMWSKLNPLAGEGADGDSVDSAAQTAAPPRPMKRRQVAIKSTACPTAREGEHLSRLMSASRRKQQVAIKSTACPTAREGRKLSPSKDSDKMPAFPTFNNLYGGHQPQPSIRDEMKDESDFAAICNLWGSDPNYKLPDDGGDRAKLVRQHKRDGEQKPHIKRPMNAFMVWAKDERRKILKSNPDMHNSNISKILGARWKSMSNSDKQPYYEEQSRLSKLHMEKHPDYRYRPRPKRTCIVDGKKMRISEYKVLMRQRRNEMRQMWCSSDRPGSSGNAGPPAFPYSHDESGSPDMNYSPKHSPSFDQQSSYEED</sequence>
<evidence type="ECO:0000256" key="3">
    <source>
        <dbReference type="ARBA" id="ARBA00023163"/>
    </source>
</evidence>
<dbReference type="Proteomes" id="UP001367676">
    <property type="component" value="Unassembled WGS sequence"/>
</dbReference>
<dbReference type="EMBL" id="JBBCAQ010000010">
    <property type="protein sequence ID" value="KAK7601514.1"/>
    <property type="molecule type" value="Genomic_DNA"/>
</dbReference>
<feature type="compositionally biased region" description="Basic and acidic residues" evidence="6">
    <location>
        <begin position="171"/>
        <end position="184"/>
    </location>
</feature>
<protein>
    <recommendedName>
        <fullName evidence="7">HMG box domain-containing protein</fullName>
    </recommendedName>
</protein>
<keyword evidence="1" id="KW-0805">Transcription regulation</keyword>
<dbReference type="PROSITE" id="PS50118">
    <property type="entry name" value="HMG_BOX_2"/>
    <property type="match status" value="1"/>
</dbReference>
<dbReference type="GO" id="GO:0000978">
    <property type="term" value="F:RNA polymerase II cis-regulatory region sequence-specific DNA binding"/>
    <property type="evidence" value="ECO:0007669"/>
    <property type="project" value="TreeGrafter"/>
</dbReference>
<dbReference type="GO" id="GO:0000981">
    <property type="term" value="F:DNA-binding transcription factor activity, RNA polymerase II-specific"/>
    <property type="evidence" value="ECO:0007669"/>
    <property type="project" value="TreeGrafter"/>
</dbReference>
<feature type="region of interest" description="Disordered" evidence="6">
    <location>
        <begin position="357"/>
        <end position="405"/>
    </location>
</feature>
<evidence type="ECO:0000256" key="1">
    <source>
        <dbReference type="ARBA" id="ARBA00023015"/>
    </source>
</evidence>
<comment type="caution">
    <text evidence="8">The sequence shown here is derived from an EMBL/GenBank/DDBJ whole genome shotgun (WGS) entry which is preliminary data.</text>
</comment>
<keyword evidence="4 5" id="KW-0539">Nucleus</keyword>
<evidence type="ECO:0000256" key="6">
    <source>
        <dbReference type="SAM" id="MobiDB-lite"/>
    </source>
</evidence>
<name>A0AAN9TYY2_9HEMI</name>
<organism evidence="8 9">
    <name type="scientific">Parthenolecanium corni</name>
    <dbReference type="NCBI Taxonomy" id="536013"/>
    <lineage>
        <taxon>Eukaryota</taxon>
        <taxon>Metazoa</taxon>
        <taxon>Ecdysozoa</taxon>
        <taxon>Arthropoda</taxon>
        <taxon>Hexapoda</taxon>
        <taxon>Insecta</taxon>
        <taxon>Pterygota</taxon>
        <taxon>Neoptera</taxon>
        <taxon>Paraneoptera</taxon>
        <taxon>Hemiptera</taxon>
        <taxon>Sternorrhyncha</taxon>
        <taxon>Coccoidea</taxon>
        <taxon>Coccidae</taxon>
        <taxon>Parthenolecanium</taxon>
    </lineage>
</organism>
<dbReference type="SUPFAM" id="SSF47095">
    <property type="entry name" value="HMG-box"/>
    <property type="match status" value="1"/>
</dbReference>
<proteinExistence type="predicted"/>
<keyword evidence="3" id="KW-0804">Transcription</keyword>
<feature type="domain" description="HMG box" evidence="7">
    <location>
        <begin position="253"/>
        <end position="321"/>
    </location>
</feature>
<dbReference type="InterPro" id="IPR009071">
    <property type="entry name" value="HMG_box_dom"/>
</dbReference>
<dbReference type="FunFam" id="1.10.30.10:FF:000003">
    <property type="entry name" value="Putative transcription factor SOX-6"/>
    <property type="match status" value="1"/>
</dbReference>
<dbReference type="CDD" id="cd22042">
    <property type="entry name" value="HMG-box_EGL13-like"/>
    <property type="match status" value="1"/>
</dbReference>